<dbReference type="SUPFAM" id="SSF53254">
    <property type="entry name" value="Phosphoglycerate mutase-like"/>
    <property type="match status" value="1"/>
</dbReference>
<dbReference type="PANTHER" id="PTHR48100">
    <property type="entry name" value="BROAD-SPECIFICITY PHOSPHATASE YOR283W-RELATED"/>
    <property type="match status" value="1"/>
</dbReference>
<dbReference type="InterPro" id="IPR050275">
    <property type="entry name" value="PGM_Phosphatase"/>
</dbReference>
<dbReference type="InterPro" id="IPR013078">
    <property type="entry name" value="His_Pase_superF_clade-1"/>
</dbReference>
<dbReference type="GO" id="GO:0005737">
    <property type="term" value="C:cytoplasm"/>
    <property type="evidence" value="ECO:0007669"/>
    <property type="project" value="TreeGrafter"/>
</dbReference>
<keyword evidence="1" id="KW-0732">Signal</keyword>
<comment type="caution">
    <text evidence="2">The sequence shown here is derived from an EMBL/GenBank/DDBJ whole genome shotgun (WGS) entry which is preliminary data.</text>
</comment>
<evidence type="ECO:0000313" key="3">
    <source>
        <dbReference type="Proteomes" id="UP001148312"/>
    </source>
</evidence>
<dbReference type="SMART" id="SM00855">
    <property type="entry name" value="PGAM"/>
    <property type="match status" value="1"/>
</dbReference>
<feature type="chain" id="PRO_5040930659" evidence="1">
    <location>
        <begin position="20"/>
        <end position="367"/>
    </location>
</feature>
<dbReference type="InterPro" id="IPR029033">
    <property type="entry name" value="His_PPase_superfam"/>
</dbReference>
<evidence type="ECO:0000313" key="2">
    <source>
        <dbReference type="EMBL" id="KAJ5489267.1"/>
    </source>
</evidence>
<dbReference type="PANTHER" id="PTHR48100:SF32">
    <property type="entry name" value="ANCHORED PROTEIN, PUTATIVE (AFU_ORTHOLOGUE AFUA_1G10590)-RELATED"/>
    <property type="match status" value="1"/>
</dbReference>
<evidence type="ECO:0000256" key="1">
    <source>
        <dbReference type="SAM" id="SignalP"/>
    </source>
</evidence>
<organism evidence="2 3">
    <name type="scientific">Penicillium diatomitis</name>
    <dbReference type="NCBI Taxonomy" id="2819901"/>
    <lineage>
        <taxon>Eukaryota</taxon>
        <taxon>Fungi</taxon>
        <taxon>Dikarya</taxon>
        <taxon>Ascomycota</taxon>
        <taxon>Pezizomycotina</taxon>
        <taxon>Eurotiomycetes</taxon>
        <taxon>Eurotiomycetidae</taxon>
        <taxon>Eurotiales</taxon>
        <taxon>Aspergillaceae</taxon>
        <taxon>Penicillium</taxon>
    </lineage>
</organism>
<keyword evidence="3" id="KW-1185">Reference proteome</keyword>
<dbReference type="CDD" id="cd07067">
    <property type="entry name" value="HP_PGM_like"/>
    <property type="match status" value="1"/>
</dbReference>
<protein>
    <submittedName>
        <fullName evidence="2">Phosphoglycerate mutase</fullName>
    </submittedName>
</protein>
<dbReference type="Proteomes" id="UP001148312">
    <property type="component" value="Unassembled WGS sequence"/>
</dbReference>
<dbReference type="AlphaFoldDB" id="A0A9X0BYJ5"/>
<gene>
    <name evidence="2" type="ORF">N7539_004157</name>
</gene>
<sequence>MKVIDLSLALLVAVSVSSAQATATIEYSTVTGYFLQDEAATDPSTFDYTAVNFGLIDRAYPADSEKKKNHCETKTLTQWERFYNQVEKLNRDSDKDVEYKVLFLGRHGEGFHNAAESYFGTPAWNCYWAELDGNSTASWRDAALTPNGIDQALVAHNFWQKLIQEQKIHTPDDYYVSPLTRTLQTANFTFEGLNLPHGSAQFKPVVKELFREGISIHTCDHRRSKRYIHNLFPKWHIEKHFTEDDELWNGVTSETSDAQDARSVQALGEVFFSSSSKKHSFVSVTSHSGEIGSILRVVGHRSFRLNTGAVIPVLVKAEKKKDYVPAPTTTVAWTTEPHCTVPPVTSGSVCVCPSSAAPVTTPLVTDL</sequence>
<dbReference type="GO" id="GO:0016791">
    <property type="term" value="F:phosphatase activity"/>
    <property type="evidence" value="ECO:0007669"/>
    <property type="project" value="TreeGrafter"/>
</dbReference>
<feature type="signal peptide" evidence="1">
    <location>
        <begin position="1"/>
        <end position="19"/>
    </location>
</feature>
<proteinExistence type="predicted"/>
<name>A0A9X0BYJ5_9EURO</name>
<dbReference type="RefSeq" id="XP_056791300.1">
    <property type="nucleotide sequence ID" value="XM_056933759.1"/>
</dbReference>
<accession>A0A9X0BYJ5</accession>
<dbReference type="GeneID" id="81624008"/>
<reference evidence="2" key="2">
    <citation type="journal article" date="2023" name="IMA Fungus">
        <title>Comparative genomic study of the Penicillium genus elucidates a diverse pangenome and 15 lateral gene transfer events.</title>
        <authorList>
            <person name="Petersen C."/>
            <person name="Sorensen T."/>
            <person name="Nielsen M.R."/>
            <person name="Sondergaard T.E."/>
            <person name="Sorensen J.L."/>
            <person name="Fitzpatrick D.A."/>
            <person name="Frisvad J.C."/>
            <person name="Nielsen K.L."/>
        </authorList>
    </citation>
    <scope>NUCLEOTIDE SEQUENCE</scope>
    <source>
        <strain evidence="2">IBT 30728</strain>
    </source>
</reference>
<dbReference type="Gene3D" id="3.40.50.1240">
    <property type="entry name" value="Phosphoglycerate mutase-like"/>
    <property type="match status" value="1"/>
</dbReference>
<dbReference type="EMBL" id="JAPWDQ010000004">
    <property type="protein sequence ID" value="KAJ5489267.1"/>
    <property type="molecule type" value="Genomic_DNA"/>
</dbReference>
<dbReference type="Pfam" id="PF00300">
    <property type="entry name" value="His_Phos_1"/>
    <property type="match status" value="1"/>
</dbReference>
<reference evidence="2" key="1">
    <citation type="submission" date="2022-12" db="EMBL/GenBank/DDBJ databases">
        <authorList>
            <person name="Petersen C."/>
        </authorList>
    </citation>
    <scope>NUCLEOTIDE SEQUENCE</scope>
    <source>
        <strain evidence="2">IBT 30728</strain>
    </source>
</reference>